<dbReference type="Gene3D" id="2.60.120.920">
    <property type="match status" value="1"/>
</dbReference>
<evidence type="ECO:0000313" key="11">
    <source>
        <dbReference type="RefSeq" id="XP_017318736.1"/>
    </source>
</evidence>
<keyword evidence="10" id="KW-1185">Reference proteome</keyword>
<reference evidence="10" key="1">
    <citation type="journal article" date="2016" name="Nat. Commun.">
        <title>The channel catfish genome sequence provides insights into the evolution of scale formation in teleosts.</title>
        <authorList>
            <person name="Liu Z."/>
            <person name="Liu S."/>
            <person name="Yao J."/>
            <person name="Bao L."/>
            <person name="Zhang J."/>
            <person name="Li Y."/>
            <person name="Jiang C."/>
            <person name="Sun L."/>
            <person name="Wang R."/>
            <person name="Zhang Y."/>
            <person name="Zhou T."/>
            <person name="Zeng Q."/>
            <person name="Fu Q."/>
            <person name="Gao S."/>
            <person name="Li N."/>
            <person name="Koren S."/>
            <person name="Jiang Y."/>
            <person name="Zimin A."/>
            <person name="Xu P."/>
            <person name="Phillippy A.M."/>
            <person name="Geng X."/>
            <person name="Song L."/>
            <person name="Sun F."/>
            <person name="Li C."/>
            <person name="Wang X."/>
            <person name="Chen A."/>
            <person name="Jin Y."/>
            <person name="Yuan Z."/>
            <person name="Yang Y."/>
            <person name="Tan S."/>
            <person name="Peatman E."/>
            <person name="Lu J."/>
            <person name="Qin Z."/>
            <person name="Dunham R."/>
            <person name="Li Z."/>
            <person name="Sonstegard T."/>
            <person name="Feng J."/>
            <person name="Danzmann R.G."/>
            <person name="Schroeder S."/>
            <person name="Scheffler B."/>
            <person name="Duke M.V."/>
            <person name="Ballard L."/>
            <person name="Kucuktas H."/>
            <person name="Kaltenboeck L."/>
            <person name="Liu H."/>
            <person name="Armbruster J."/>
            <person name="Xie Y."/>
            <person name="Kirby M.L."/>
            <person name="Tian Y."/>
            <person name="Flanagan M.E."/>
            <person name="Mu W."/>
            <person name="Waldbieser G.C."/>
        </authorList>
    </citation>
    <scope>NUCLEOTIDE SEQUENCE [LARGE SCALE GENOMIC DNA]</scope>
    <source>
        <strain evidence="10">SDA103</strain>
    </source>
</reference>
<dbReference type="Pfam" id="PF00643">
    <property type="entry name" value="zf-B_box"/>
    <property type="match status" value="1"/>
</dbReference>
<dbReference type="InterPro" id="IPR003879">
    <property type="entry name" value="Butyrophylin_SPRY"/>
</dbReference>
<dbReference type="InterPro" id="IPR017907">
    <property type="entry name" value="Znf_RING_CS"/>
</dbReference>
<keyword evidence="2" id="KW-0479">Metal-binding</keyword>
<dbReference type="SUPFAM" id="SSF57845">
    <property type="entry name" value="B-box zinc-binding domain"/>
    <property type="match status" value="1"/>
</dbReference>
<evidence type="ECO:0000256" key="1">
    <source>
        <dbReference type="ARBA" id="ARBA00022588"/>
    </source>
</evidence>
<dbReference type="InterPro" id="IPR013320">
    <property type="entry name" value="ConA-like_dom_sf"/>
</dbReference>
<dbReference type="RefSeq" id="XP_017318736.1">
    <property type="nucleotide sequence ID" value="XM_017463247.1"/>
</dbReference>
<dbReference type="OrthoDB" id="426657at2759"/>
<dbReference type="AlphaFoldDB" id="A0A2D0QLZ9"/>
<organism evidence="10 11">
    <name type="scientific">Ictalurus punctatus</name>
    <name type="common">Channel catfish</name>
    <name type="synonym">Silurus punctatus</name>
    <dbReference type="NCBI Taxonomy" id="7998"/>
    <lineage>
        <taxon>Eukaryota</taxon>
        <taxon>Metazoa</taxon>
        <taxon>Chordata</taxon>
        <taxon>Craniata</taxon>
        <taxon>Vertebrata</taxon>
        <taxon>Euteleostomi</taxon>
        <taxon>Actinopterygii</taxon>
        <taxon>Neopterygii</taxon>
        <taxon>Teleostei</taxon>
        <taxon>Ostariophysi</taxon>
        <taxon>Siluriformes</taxon>
        <taxon>Ictaluridae</taxon>
        <taxon>Ictalurus</taxon>
    </lineage>
</organism>
<name>A0A2D0QLZ9_ICTPU</name>
<evidence type="ECO:0000256" key="3">
    <source>
        <dbReference type="ARBA" id="ARBA00022771"/>
    </source>
</evidence>
<reference evidence="11" key="2">
    <citation type="submission" date="2025-08" db="UniProtKB">
        <authorList>
            <consortium name="RefSeq"/>
        </authorList>
    </citation>
    <scope>IDENTIFICATION</scope>
    <source>
        <tissue evidence="11">Blood</tissue>
    </source>
</reference>
<dbReference type="KEGG" id="ipu:108262895"/>
<dbReference type="Proteomes" id="UP000221080">
    <property type="component" value="Chromosome 3"/>
</dbReference>
<feature type="domain" description="B30.2/SPRY" evidence="9">
    <location>
        <begin position="307"/>
        <end position="484"/>
    </location>
</feature>
<evidence type="ECO:0000313" key="10">
    <source>
        <dbReference type="Proteomes" id="UP000221080"/>
    </source>
</evidence>
<dbReference type="PRINTS" id="PR01407">
    <property type="entry name" value="BUTYPHLNCDUF"/>
</dbReference>
<proteinExistence type="predicted"/>
<keyword evidence="3 6" id="KW-0863">Zinc-finger</keyword>
<dbReference type="Pfam" id="PF00622">
    <property type="entry name" value="SPRY"/>
    <property type="match status" value="1"/>
</dbReference>
<evidence type="ECO:0000256" key="2">
    <source>
        <dbReference type="ARBA" id="ARBA00022723"/>
    </source>
</evidence>
<evidence type="ECO:0000256" key="5">
    <source>
        <dbReference type="ARBA" id="ARBA00022859"/>
    </source>
</evidence>
<dbReference type="SUPFAM" id="SSF49899">
    <property type="entry name" value="Concanavalin A-like lectins/glucanases"/>
    <property type="match status" value="1"/>
</dbReference>
<dbReference type="GO" id="GO:0045087">
    <property type="term" value="P:innate immune response"/>
    <property type="evidence" value="ECO:0007669"/>
    <property type="project" value="UniProtKB-KW"/>
</dbReference>
<sequence>MEVTEQALTCPICVDVFTKPICLPCGHNFCQACICIVWNLDNDSEAGPRFCPECQIFLPPDLKLEINTDLEQKVQHSSTCGHVREEATSVSSSVVMCDQCIERSSVAVKSCLNCDASLCSAHTLHHQHRERLRGHTLIELTEDMLSYKCQEHGEVQKLFCQDDQAAVCSLCVVFGTHKSHRIIQLQEACSDFKKALEEREGELLQNRHLAECALQDLQQLVSETSSSAKACRVRITETYSQMKALIVKDQQLMMDIIDMEEFYTNKWLVSKKEYLEQQIKDMDSLLIENKSLQEIDQLKLLKGKIEINSIVISGFIHAQAGNNQETIHLDPDTAHPNLEVSSNLLEVCWSKQSRQDTKDRELISAEYSILAKESFLSGSHYWETAVWEKPYWLIGLSYGTNTQAGEKNATPDCIVLNKAFCYIYHGNGQYLVWNGSEETMLAVERRIQKIGICVEIEKGTVSFYDADTSKLLHLFEVKFLGPLD</sequence>
<dbReference type="SMART" id="SM00184">
    <property type="entry name" value="RING"/>
    <property type="match status" value="1"/>
</dbReference>
<dbReference type="PROSITE" id="PS50119">
    <property type="entry name" value="ZF_BBOX"/>
    <property type="match status" value="1"/>
</dbReference>
<accession>A0A2D0QLZ9</accession>
<dbReference type="SUPFAM" id="SSF57850">
    <property type="entry name" value="RING/U-box"/>
    <property type="match status" value="1"/>
</dbReference>
<feature type="domain" description="RING-type" evidence="7">
    <location>
        <begin position="10"/>
        <end position="55"/>
    </location>
</feature>
<dbReference type="Gene3D" id="4.10.830.40">
    <property type="match status" value="1"/>
</dbReference>
<evidence type="ECO:0000259" key="9">
    <source>
        <dbReference type="PROSITE" id="PS50188"/>
    </source>
</evidence>
<dbReference type="InterPro" id="IPR051051">
    <property type="entry name" value="E3_ubiq-ligase_TRIM/RNF"/>
</dbReference>
<keyword evidence="5" id="KW-0391">Immunity</keyword>
<keyword evidence="1" id="KW-0399">Innate immunity</keyword>
<dbReference type="InterPro" id="IPR001841">
    <property type="entry name" value="Znf_RING"/>
</dbReference>
<evidence type="ECO:0000259" key="7">
    <source>
        <dbReference type="PROSITE" id="PS50089"/>
    </source>
</evidence>
<dbReference type="Gene3D" id="3.30.40.10">
    <property type="entry name" value="Zinc/RING finger domain, C3HC4 (zinc finger)"/>
    <property type="match status" value="1"/>
</dbReference>
<protein>
    <submittedName>
        <fullName evidence="11">E3 ubiquitin-protein ligase TRIM62-like</fullName>
    </submittedName>
</protein>
<dbReference type="InterPro" id="IPR013083">
    <property type="entry name" value="Znf_RING/FYVE/PHD"/>
</dbReference>
<dbReference type="InterPro" id="IPR001870">
    <property type="entry name" value="B30.2/SPRY"/>
</dbReference>
<dbReference type="PROSITE" id="PS00518">
    <property type="entry name" value="ZF_RING_1"/>
    <property type="match status" value="1"/>
</dbReference>
<evidence type="ECO:0000259" key="8">
    <source>
        <dbReference type="PROSITE" id="PS50119"/>
    </source>
</evidence>
<feature type="domain" description="B box-type" evidence="8">
    <location>
        <begin position="149"/>
        <end position="185"/>
    </location>
</feature>
<evidence type="ECO:0000256" key="4">
    <source>
        <dbReference type="ARBA" id="ARBA00022833"/>
    </source>
</evidence>
<dbReference type="InterPro" id="IPR003877">
    <property type="entry name" value="SPRY_dom"/>
</dbReference>
<gene>
    <name evidence="11" type="primary">LOC108262895</name>
</gene>
<dbReference type="PROSITE" id="PS50188">
    <property type="entry name" value="B302_SPRY"/>
    <property type="match status" value="1"/>
</dbReference>
<dbReference type="PROSITE" id="PS50089">
    <property type="entry name" value="ZF_RING_2"/>
    <property type="match status" value="1"/>
</dbReference>
<dbReference type="Gene3D" id="3.30.160.60">
    <property type="entry name" value="Classic Zinc Finger"/>
    <property type="match status" value="1"/>
</dbReference>
<dbReference type="InterPro" id="IPR027370">
    <property type="entry name" value="Znf-RING_euk"/>
</dbReference>
<dbReference type="SMART" id="SM00336">
    <property type="entry name" value="BBOX"/>
    <property type="match status" value="2"/>
</dbReference>
<dbReference type="PANTHER" id="PTHR25465">
    <property type="entry name" value="B-BOX DOMAIN CONTAINING"/>
    <property type="match status" value="1"/>
</dbReference>
<evidence type="ECO:0000256" key="6">
    <source>
        <dbReference type="PROSITE-ProRule" id="PRU00024"/>
    </source>
</evidence>
<dbReference type="GeneID" id="108262895"/>
<keyword evidence="4" id="KW-0862">Zinc</keyword>
<dbReference type="GO" id="GO:0008270">
    <property type="term" value="F:zinc ion binding"/>
    <property type="evidence" value="ECO:0007669"/>
    <property type="project" value="UniProtKB-KW"/>
</dbReference>
<dbReference type="InterPro" id="IPR000315">
    <property type="entry name" value="Znf_B-box"/>
</dbReference>
<dbReference type="Pfam" id="PF13445">
    <property type="entry name" value="zf-RING_UBOX"/>
    <property type="match status" value="1"/>
</dbReference>
<dbReference type="InterPro" id="IPR043136">
    <property type="entry name" value="B30.2/SPRY_sf"/>
</dbReference>
<dbReference type="PANTHER" id="PTHR25465:SF31">
    <property type="entry name" value="RING-TYPE DOMAIN-CONTAINING PROTEIN"/>
    <property type="match status" value="1"/>
</dbReference>